<dbReference type="InterPro" id="IPR008753">
    <property type="entry name" value="Peptidase_M13_N"/>
</dbReference>
<dbReference type="CDD" id="cd08662">
    <property type="entry name" value="M13"/>
    <property type="match status" value="1"/>
</dbReference>
<dbReference type="Pfam" id="PF05649">
    <property type="entry name" value="Peptidase_M13_N"/>
    <property type="match status" value="1"/>
</dbReference>
<evidence type="ECO:0000313" key="12">
    <source>
        <dbReference type="Proteomes" id="UP000019118"/>
    </source>
</evidence>
<feature type="domain" description="Peptidase M13 N-terminal" evidence="10">
    <location>
        <begin position="18"/>
        <end position="400"/>
    </location>
</feature>
<comment type="similarity">
    <text evidence="3">Belongs to the peptidase M13 family.</text>
</comment>
<evidence type="ECO:0000256" key="1">
    <source>
        <dbReference type="ARBA" id="ARBA00001947"/>
    </source>
</evidence>
<dbReference type="GO" id="GO:0016485">
    <property type="term" value="P:protein processing"/>
    <property type="evidence" value="ECO:0007669"/>
    <property type="project" value="TreeGrafter"/>
</dbReference>
<comment type="subcellular location">
    <subcellularLocation>
        <location evidence="2">Cell membrane</location>
        <topology evidence="2">Single-pass type II membrane protein</topology>
    </subcellularLocation>
</comment>
<evidence type="ECO:0008006" key="13">
    <source>
        <dbReference type="Google" id="ProtNLM"/>
    </source>
</evidence>
<evidence type="ECO:0000256" key="8">
    <source>
        <dbReference type="ARBA" id="ARBA00023049"/>
    </source>
</evidence>
<keyword evidence="8" id="KW-0482">Metalloprotease</keyword>
<proteinExistence type="inferred from homology"/>
<keyword evidence="5" id="KW-0479">Metal-binding</keyword>
<dbReference type="GO" id="GO:0046872">
    <property type="term" value="F:metal ion binding"/>
    <property type="evidence" value="ECO:0007669"/>
    <property type="project" value="UniProtKB-KW"/>
</dbReference>
<keyword evidence="7" id="KW-0862">Zinc</keyword>
<dbReference type="GeneID" id="109544579"/>
<evidence type="ECO:0000313" key="11">
    <source>
        <dbReference type="EnsemblMetazoa" id="XP_019770419.1"/>
    </source>
</evidence>
<dbReference type="InterPro" id="IPR018497">
    <property type="entry name" value="Peptidase_M13_C"/>
</dbReference>
<dbReference type="PRINTS" id="PR00786">
    <property type="entry name" value="NEPRILYSIN"/>
</dbReference>
<dbReference type="InterPro" id="IPR042089">
    <property type="entry name" value="Peptidase_M13_dom_2"/>
</dbReference>
<evidence type="ECO:0000256" key="3">
    <source>
        <dbReference type="ARBA" id="ARBA00007357"/>
    </source>
</evidence>
<keyword evidence="4" id="KW-0645">Protease</keyword>
<dbReference type="InterPro" id="IPR024079">
    <property type="entry name" value="MetalloPept_cat_dom_sf"/>
</dbReference>
<keyword evidence="6" id="KW-0378">Hydrolase</keyword>
<evidence type="ECO:0000256" key="7">
    <source>
        <dbReference type="ARBA" id="ARBA00022833"/>
    </source>
</evidence>
<comment type="cofactor">
    <cofactor evidence="1">
        <name>Zn(2+)</name>
        <dbReference type="ChEBI" id="CHEBI:29105"/>
    </cofactor>
</comment>
<name>A0AAR5QB19_DENPD</name>
<sequence length="647" mass="75002">MLIVSENFTVINPSPLLPCANFYEYSCASWRAQTVKPDLEATWNHFTAASYEIKKKIQRILEAPIEDDNLSLHKSQVFYHACLHSKKQEGQHLEELRLLIQHFRGWPILENGYNSSSYSWLEEVASINRKLGFSPIIKFNIGIDYKDTNKYVLYMEPGNLVFPSNLLLDPLESSKELIAYKKWIFESIKLLYPASWIIQNLDDKVRKIVDFERRLAKLMSVKSGMQRNTLDRFTKKLKCDFSKAVEVLYRGMDRKIGKPATVVIKNFKYIKNLVLFMNRVSGGNIANYLIWTIVKEFSRDTSVHLRALNFSIDKAILGIPSDLPQEIECTNKAMEYFSFAILPKYLDWYIKNDTVRSVKMVAEAVKSEYVSLLKANTWLSEKTRELAIDKIQSIQTVIGYSEWMNNGTELQKLYNKLTITGNHFKNILKLKQLSAERNLLLVETSKIVPLWPSNIFDVNAYYSILQNLIFIPLGILQEPFYFENGPRIFSYAALGSLIGHELAHSLDSTGRQADSNGVIRMWWPNEDIIEYQSKSKCFESNANQTESILLIGETMADNIGLDLSYQAYKTSSNIGLEEILWNFKSDKIFFLSYAQMWCQISENNLELFPDEHPSVERRVNRAVLNNRHFVHIFKCSENLERTLCKLW</sequence>
<dbReference type="Pfam" id="PF01431">
    <property type="entry name" value="Peptidase_M13"/>
    <property type="match status" value="1"/>
</dbReference>
<reference evidence="12" key="1">
    <citation type="journal article" date="2013" name="Genome Biol.">
        <title>Draft genome of the mountain pine beetle, Dendroctonus ponderosae Hopkins, a major forest pest.</title>
        <authorList>
            <person name="Keeling C.I."/>
            <person name="Yuen M.M."/>
            <person name="Liao N.Y."/>
            <person name="Docking T.R."/>
            <person name="Chan S.K."/>
            <person name="Taylor G.A."/>
            <person name="Palmquist D.L."/>
            <person name="Jackman S.D."/>
            <person name="Nguyen A."/>
            <person name="Li M."/>
            <person name="Henderson H."/>
            <person name="Janes J.K."/>
            <person name="Zhao Y."/>
            <person name="Pandoh P."/>
            <person name="Moore R."/>
            <person name="Sperling F.A."/>
            <person name="Huber D.P."/>
            <person name="Birol I."/>
            <person name="Jones S.J."/>
            <person name="Bohlmann J."/>
        </authorList>
    </citation>
    <scope>NUCLEOTIDE SEQUENCE</scope>
</reference>
<keyword evidence="12" id="KW-1185">Reference proteome</keyword>
<dbReference type="PROSITE" id="PS51885">
    <property type="entry name" value="NEPRILYSIN"/>
    <property type="match status" value="1"/>
</dbReference>
<evidence type="ECO:0000259" key="10">
    <source>
        <dbReference type="Pfam" id="PF05649"/>
    </source>
</evidence>
<dbReference type="GO" id="GO:0005886">
    <property type="term" value="C:plasma membrane"/>
    <property type="evidence" value="ECO:0007669"/>
    <property type="project" value="UniProtKB-SubCell"/>
</dbReference>
<dbReference type="PANTHER" id="PTHR11733">
    <property type="entry name" value="ZINC METALLOPROTEASE FAMILY M13 NEPRILYSIN-RELATED"/>
    <property type="match status" value="1"/>
</dbReference>
<dbReference type="KEGG" id="dpa:109544579"/>
<dbReference type="AlphaFoldDB" id="A0AAR5QB19"/>
<dbReference type="GO" id="GO:0004222">
    <property type="term" value="F:metalloendopeptidase activity"/>
    <property type="evidence" value="ECO:0007669"/>
    <property type="project" value="InterPro"/>
</dbReference>
<evidence type="ECO:0000256" key="2">
    <source>
        <dbReference type="ARBA" id="ARBA00004401"/>
    </source>
</evidence>
<dbReference type="PANTHER" id="PTHR11733:SF224">
    <property type="entry name" value="NEPRILYSIN-2"/>
    <property type="match status" value="1"/>
</dbReference>
<accession>A0AAR5QB19</accession>
<dbReference type="EnsemblMetazoa" id="XM_019914860.1">
    <property type="protein sequence ID" value="XP_019770419.1"/>
    <property type="gene ID" value="LOC109544579"/>
</dbReference>
<protein>
    <recommendedName>
        <fullName evidence="13">Peptidase M13 N-terminal domain-containing protein</fullName>
    </recommendedName>
</protein>
<feature type="domain" description="Peptidase M13 C-terminal" evidence="9">
    <location>
        <begin position="459"/>
        <end position="637"/>
    </location>
</feature>
<dbReference type="SUPFAM" id="SSF55486">
    <property type="entry name" value="Metalloproteases ('zincins'), catalytic domain"/>
    <property type="match status" value="1"/>
</dbReference>
<dbReference type="InterPro" id="IPR000718">
    <property type="entry name" value="Peptidase_M13"/>
</dbReference>
<evidence type="ECO:0000256" key="4">
    <source>
        <dbReference type="ARBA" id="ARBA00022670"/>
    </source>
</evidence>
<organism evidence="11 12">
    <name type="scientific">Dendroctonus ponderosae</name>
    <name type="common">Mountain pine beetle</name>
    <dbReference type="NCBI Taxonomy" id="77166"/>
    <lineage>
        <taxon>Eukaryota</taxon>
        <taxon>Metazoa</taxon>
        <taxon>Ecdysozoa</taxon>
        <taxon>Arthropoda</taxon>
        <taxon>Hexapoda</taxon>
        <taxon>Insecta</taxon>
        <taxon>Pterygota</taxon>
        <taxon>Neoptera</taxon>
        <taxon>Endopterygota</taxon>
        <taxon>Coleoptera</taxon>
        <taxon>Polyphaga</taxon>
        <taxon>Cucujiformia</taxon>
        <taxon>Curculionidae</taxon>
        <taxon>Scolytinae</taxon>
        <taxon>Dendroctonus</taxon>
    </lineage>
</organism>
<evidence type="ECO:0000256" key="6">
    <source>
        <dbReference type="ARBA" id="ARBA00022801"/>
    </source>
</evidence>
<evidence type="ECO:0000259" key="9">
    <source>
        <dbReference type="Pfam" id="PF01431"/>
    </source>
</evidence>
<dbReference type="Proteomes" id="UP000019118">
    <property type="component" value="Unassembled WGS sequence"/>
</dbReference>
<evidence type="ECO:0000256" key="5">
    <source>
        <dbReference type="ARBA" id="ARBA00022723"/>
    </source>
</evidence>
<dbReference type="Gene3D" id="1.10.1380.10">
    <property type="entry name" value="Neutral endopeptidase , domain2"/>
    <property type="match status" value="1"/>
</dbReference>
<reference evidence="11" key="2">
    <citation type="submission" date="2024-08" db="UniProtKB">
        <authorList>
            <consortium name="EnsemblMetazoa"/>
        </authorList>
    </citation>
    <scope>IDENTIFICATION</scope>
</reference>
<dbReference type="Gene3D" id="3.40.390.10">
    <property type="entry name" value="Collagenase (Catalytic Domain)"/>
    <property type="match status" value="1"/>
</dbReference>